<evidence type="ECO:0000256" key="2">
    <source>
        <dbReference type="ARBA" id="ARBA00022729"/>
    </source>
</evidence>
<dbReference type="Pfam" id="PF04616">
    <property type="entry name" value="Glyco_hydro_43"/>
    <property type="match status" value="1"/>
</dbReference>
<keyword evidence="8" id="KW-1185">Reference proteome</keyword>
<dbReference type="SMART" id="SM00458">
    <property type="entry name" value="RICIN"/>
    <property type="match status" value="1"/>
</dbReference>
<keyword evidence="2" id="KW-0732">Signal</keyword>
<dbReference type="RefSeq" id="WP_192768086.1">
    <property type="nucleotide sequence ID" value="NZ_JADBEB010000001.1"/>
</dbReference>
<accession>A0A927M598</accession>
<comment type="similarity">
    <text evidence="1 5">Belongs to the glycosyl hydrolase 43 family.</text>
</comment>
<dbReference type="PANTHER" id="PTHR43817">
    <property type="entry name" value="GLYCOSYL HYDROLASE"/>
    <property type="match status" value="1"/>
</dbReference>
<dbReference type="SUPFAM" id="SSF75005">
    <property type="entry name" value="Arabinanase/levansucrase/invertase"/>
    <property type="match status" value="1"/>
</dbReference>
<evidence type="ECO:0000256" key="4">
    <source>
        <dbReference type="ARBA" id="ARBA00023295"/>
    </source>
</evidence>
<dbReference type="InterPro" id="IPR035992">
    <property type="entry name" value="Ricin_B-like_lectins"/>
</dbReference>
<dbReference type="Proteomes" id="UP000649753">
    <property type="component" value="Unassembled WGS sequence"/>
</dbReference>
<dbReference type="CDD" id="cd18820">
    <property type="entry name" value="GH43_LbAraf43-like"/>
    <property type="match status" value="1"/>
</dbReference>
<dbReference type="SUPFAM" id="SSF50370">
    <property type="entry name" value="Ricin B-like lectins"/>
    <property type="match status" value="1"/>
</dbReference>
<dbReference type="EMBL" id="JADBEB010000001">
    <property type="protein sequence ID" value="MBE1488418.1"/>
    <property type="molecule type" value="Genomic_DNA"/>
</dbReference>
<name>A0A927M598_9ACTN</name>
<evidence type="ECO:0000256" key="3">
    <source>
        <dbReference type="ARBA" id="ARBA00022801"/>
    </source>
</evidence>
<evidence type="ECO:0000313" key="7">
    <source>
        <dbReference type="EMBL" id="MBE1488418.1"/>
    </source>
</evidence>
<evidence type="ECO:0000313" key="8">
    <source>
        <dbReference type="Proteomes" id="UP000649753"/>
    </source>
</evidence>
<dbReference type="PANTHER" id="PTHR43817:SF1">
    <property type="entry name" value="HYDROLASE, FAMILY 43, PUTATIVE (AFU_ORTHOLOGUE AFUA_3G01660)-RELATED"/>
    <property type="match status" value="1"/>
</dbReference>
<comment type="caution">
    <text evidence="7">The sequence shown here is derived from an EMBL/GenBank/DDBJ whole genome shotgun (WGS) entry which is preliminary data.</text>
</comment>
<dbReference type="Gene3D" id="2.80.10.50">
    <property type="match status" value="1"/>
</dbReference>
<dbReference type="AlphaFoldDB" id="A0A927M598"/>
<dbReference type="InterPro" id="IPR006710">
    <property type="entry name" value="Glyco_hydro_43"/>
</dbReference>
<dbReference type="Gene3D" id="2.115.10.20">
    <property type="entry name" value="Glycosyl hydrolase domain, family 43"/>
    <property type="match status" value="1"/>
</dbReference>
<sequence length="516" mass="56006">MTPTRESRPDRTRWRGWRAGLAVGVATVVVAAGVLVAGPTANAATADPNVYYVLVNRNSSKALDVYNLATTDGAPINQYARNDGAWQQWRFLDAGGGYYRVQSRHSGKVLELPNSNDGVQLVQNADNGSTRQHFRLADSADGYVRLVNRSSGKALDVWEWSTADGAMVSQYQDLGGANQQWQMINVGSVGGTPTPTAPGGSGTFTNPIKRNGPDPWLQQHNGYYYLATTTWNSTITMRRSQTLAGLASAPDQVVFNLSGRANGCCNMWAPEFHLINGPNGQRWYMYYVAGQNVSDFNPTQRLHVLESAGTDPMGPYTFKADLGSDWQLDASVLRVNNSLYLLGTYNAGGSYGQSLFITPMSNPWTLSGSRVRLTSPTLSWERQTHPVAEGPEPLYRNGRTMIVYSASACWGPDYKLGLLTLTGSNPLTASSWTKSPNPVFQRSDANSVFAPGHNGFFKSPDGTEDWIVYHGNESAGGGCDMNRSTRAQKFTWNSDGTPNFGAPVRLGVALTAPSGE</sequence>
<proteinExistence type="inferred from homology"/>
<keyword evidence="3 5" id="KW-0378">Hydrolase</keyword>
<feature type="domain" description="Ricin B lectin" evidence="6">
    <location>
        <begin position="49"/>
        <end position="184"/>
    </location>
</feature>
<dbReference type="GO" id="GO:0005975">
    <property type="term" value="P:carbohydrate metabolic process"/>
    <property type="evidence" value="ECO:0007669"/>
    <property type="project" value="InterPro"/>
</dbReference>
<dbReference type="PROSITE" id="PS50231">
    <property type="entry name" value="RICIN_B_LECTIN"/>
    <property type="match status" value="1"/>
</dbReference>
<keyword evidence="4 5" id="KW-0326">Glycosidase</keyword>
<evidence type="ECO:0000256" key="5">
    <source>
        <dbReference type="RuleBase" id="RU361187"/>
    </source>
</evidence>
<evidence type="ECO:0000259" key="6">
    <source>
        <dbReference type="SMART" id="SM00458"/>
    </source>
</evidence>
<gene>
    <name evidence="7" type="ORF">H4W31_004056</name>
</gene>
<dbReference type="GO" id="GO:0004553">
    <property type="term" value="F:hydrolase activity, hydrolyzing O-glycosyl compounds"/>
    <property type="evidence" value="ECO:0007669"/>
    <property type="project" value="InterPro"/>
</dbReference>
<reference evidence="7" key="1">
    <citation type="submission" date="2020-10" db="EMBL/GenBank/DDBJ databases">
        <title>Sequencing the genomes of 1000 actinobacteria strains.</title>
        <authorList>
            <person name="Klenk H.-P."/>
        </authorList>
    </citation>
    <scope>NUCLEOTIDE SEQUENCE</scope>
    <source>
        <strain evidence="7">DSM 46832</strain>
    </source>
</reference>
<protein>
    <submittedName>
        <fullName evidence="7">GH43 family beta-xylosidase</fullName>
    </submittedName>
</protein>
<dbReference type="Pfam" id="PF14200">
    <property type="entry name" value="RicinB_lectin_2"/>
    <property type="match status" value="1"/>
</dbReference>
<evidence type="ECO:0000256" key="1">
    <source>
        <dbReference type="ARBA" id="ARBA00009865"/>
    </source>
</evidence>
<organism evidence="7 8">
    <name type="scientific">Plantactinospora soyae</name>
    <dbReference type="NCBI Taxonomy" id="1544732"/>
    <lineage>
        <taxon>Bacteria</taxon>
        <taxon>Bacillati</taxon>
        <taxon>Actinomycetota</taxon>
        <taxon>Actinomycetes</taxon>
        <taxon>Micromonosporales</taxon>
        <taxon>Micromonosporaceae</taxon>
        <taxon>Plantactinospora</taxon>
    </lineage>
</organism>
<dbReference type="InterPro" id="IPR000772">
    <property type="entry name" value="Ricin_B_lectin"/>
</dbReference>
<dbReference type="InterPro" id="IPR023296">
    <property type="entry name" value="Glyco_hydro_beta-prop_sf"/>
</dbReference>